<name>A0A6G1HXA2_9PEZI</name>
<reference evidence="1" key="1">
    <citation type="journal article" date="2020" name="Stud. Mycol.">
        <title>101 Dothideomycetes genomes: a test case for predicting lifestyles and emergence of pathogens.</title>
        <authorList>
            <person name="Haridas S."/>
            <person name="Albert R."/>
            <person name="Binder M."/>
            <person name="Bloem J."/>
            <person name="Labutti K."/>
            <person name="Salamov A."/>
            <person name="Andreopoulos B."/>
            <person name="Baker S."/>
            <person name="Barry K."/>
            <person name="Bills G."/>
            <person name="Bluhm B."/>
            <person name="Cannon C."/>
            <person name="Castanera R."/>
            <person name="Culley D."/>
            <person name="Daum C."/>
            <person name="Ezra D."/>
            <person name="Gonzalez J."/>
            <person name="Henrissat B."/>
            <person name="Kuo A."/>
            <person name="Liang C."/>
            <person name="Lipzen A."/>
            <person name="Lutzoni F."/>
            <person name="Magnuson J."/>
            <person name="Mondo S."/>
            <person name="Nolan M."/>
            <person name="Ohm R."/>
            <person name="Pangilinan J."/>
            <person name="Park H.-J."/>
            <person name="Ramirez L."/>
            <person name="Alfaro M."/>
            <person name="Sun H."/>
            <person name="Tritt A."/>
            <person name="Yoshinaga Y."/>
            <person name="Zwiers L.-H."/>
            <person name="Turgeon B."/>
            <person name="Goodwin S."/>
            <person name="Spatafora J."/>
            <person name="Crous P."/>
            <person name="Grigoriev I."/>
        </authorList>
    </citation>
    <scope>NUCLEOTIDE SEQUENCE</scope>
    <source>
        <strain evidence="1">CBS 262.69</strain>
    </source>
</reference>
<organism evidence="1 2">
    <name type="scientific">Trichodelitschia bisporula</name>
    <dbReference type="NCBI Taxonomy" id="703511"/>
    <lineage>
        <taxon>Eukaryota</taxon>
        <taxon>Fungi</taxon>
        <taxon>Dikarya</taxon>
        <taxon>Ascomycota</taxon>
        <taxon>Pezizomycotina</taxon>
        <taxon>Dothideomycetes</taxon>
        <taxon>Dothideomycetes incertae sedis</taxon>
        <taxon>Phaeotrichales</taxon>
        <taxon>Phaeotrichaceae</taxon>
        <taxon>Trichodelitschia</taxon>
    </lineage>
</organism>
<gene>
    <name evidence="1" type="ORF">EJ06DRAFT_464178</name>
</gene>
<evidence type="ECO:0000313" key="1">
    <source>
        <dbReference type="EMBL" id="KAF2400467.1"/>
    </source>
</evidence>
<feature type="non-terminal residue" evidence="1">
    <location>
        <position position="1"/>
    </location>
</feature>
<proteinExistence type="predicted"/>
<dbReference type="Proteomes" id="UP000799640">
    <property type="component" value="Unassembled WGS sequence"/>
</dbReference>
<dbReference type="AlphaFoldDB" id="A0A6G1HXA2"/>
<keyword evidence="2" id="KW-1185">Reference proteome</keyword>
<dbReference type="OrthoDB" id="5409477at2759"/>
<feature type="non-terminal residue" evidence="1">
    <location>
        <position position="143"/>
    </location>
</feature>
<sequence>DYTPNCAICNGPGDPECPCEGDRLKIAIDQAEKRWIETWIARTSREWVTNNAISFITSLFKQHKAVRKANHSAYLQSLPYWPIYEQYRGRPPLHPHLVAQLQRQIADADADLKRGIDADWKACVIRYPEVLNHYYSQVNVTMP</sequence>
<dbReference type="EMBL" id="ML996695">
    <property type="protein sequence ID" value="KAF2400467.1"/>
    <property type="molecule type" value="Genomic_DNA"/>
</dbReference>
<protein>
    <submittedName>
        <fullName evidence="1">Uncharacterized protein</fullName>
    </submittedName>
</protein>
<evidence type="ECO:0000313" key="2">
    <source>
        <dbReference type="Proteomes" id="UP000799640"/>
    </source>
</evidence>
<accession>A0A6G1HXA2</accession>